<dbReference type="SUPFAM" id="SSF56436">
    <property type="entry name" value="C-type lectin-like"/>
    <property type="match status" value="1"/>
</dbReference>
<evidence type="ECO:0000313" key="1">
    <source>
        <dbReference type="EMBL" id="WAR15638.1"/>
    </source>
</evidence>
<proteinExistence type="predicted"/>
<dbReference type="Gene3D" id="3.10.100.10">
    <property type="entry name" value="Mannose-Binding Protein A, subunit A"/>
    <property type="match status" value="1"/>
</dbReference>
<name>A0ABY7F4K7_MYAAR</name>
<dbReference type="Proteomes" id="UP001164746">
    <property type="component" value="Chromosome 9"/>
</dbReference>
<dbReference type="EMBL" id="CP111020">
    <property type="protein sequence ID" value="WAR15638.1"/>
    <property type="molecule type" value="Genomic_DNA"/>
</dbReference>
<keyword evidence="2" id="KW-1185">Reference proteome</keyword>
<gene>
    <name evidence="1" type="ORF">MAR_005743</name>
</gene>
<protein>
    <submittedName>
        <fullName evidence="1">Uncharacterized protein</fullName>
    </submittedName>
</protein>
<dbReference type="InterPro" id="IPR016186">
    <property type="entry name" value="C-type_lectin-like/link_sf"/>
</dbReference>
<evidence type="ECO:0000313" key="2">
    <source>
        <dbReference type="Proteomes" id="UP001164746"/>
    </source>
</evidence>
<dbReference type="InterPro" id="IPR016187">
    <property type="entry name" value="CTDL_fold"/>
</dbReference>
<organism evidence="1 2">
    <name type="scientific">Mya arenaria</name>
    <name type="common">Soft-shell clam</name>
    <dbReference type="NCBI Taxonomy" id="6604"/>
    <lineage>
        <taxon>Eukaryota</taxon>
        <taxon>Metazoa</taxon>
        <taxon>Spiralia</taxon>
        <taxon>Lophotrochozoa</taxon>
        <taxon>Mollusca</taxon>
        <taxon>Bivalvia</taxon>
        <taxon>Autobranchia</taxon>
        <taxon>Heteroconchia</taxon>
        <taxon>Euheterodonta</taxon>
        <taxon>Imparidentia</taxon>
        <taxon>Neoheterodontei</taxon>
        <taxon>Myida</taxon>
        <taxon>Myoidea</taxon>
        <taxon>Myidae</taxon>
        <taxon>Mya</taxon>
    </lineage>
</organism>
<reference evidence="1" key="1">
    <citation type="submission" date="2022-11" db="EMBL/GenBank/DDBJ databases">
        <title>Centuries of genome instability and evolution in soft-shell clam transmissible cancer (bioRxiv).</title>
        <authorList>
            <person name="Hart S.F.M."/>
            <person name="Yonemitsu M.A."/>
            <person name="Giersch R.M."/>
            <person name="Beal B.F."/>
            <person name="Arriagada G."/>
            <person name="Davis B.W."/>
            <person name="Ostrander E.A."/>
            <person name="Goff S.P."/>
            <person name="Metzger M.J."/>
        </authorList>
    </citation>
    <scope>NUCLEOTIDE SEQUENCE</scope>
    <source>
        <strain evidence="1">MELC-2E11</strain>
        <tissue evidence="1">Siphon/mantle</tissue>
    </source>
</reference>
<sequence length="247" mass="27550">MTSVCKLQCLAHRQHPLQMSWQQVRMLWCVCTMGKLGRDSTHYGAIVFVRRWQLALLMFSHKAYHLHQHQQNIIVSECTTKCSSTVNKKKGTVNNLLPQDWGWKESDGLLFPVQTDLPPAPQCSCKTDCSNLRCTCKKHNIECSVVCSNCKGSGCANSFQETVCENSEFDDHENSDPVTFTNWTPGHTDNFVNHTVEDCVVVIPYKGGIWDDIPCGSQSFVGSDNGETHLAFCEYNIGASGGVLVGR</sequence>
<accession>A0ABY7F4K7</accession>